<dbReference type="SUPFAM" id="SSF52058">
    <property type="entry name" value="L domain-like"/>
    <property type="match status" value="1"/>
</dbReference>
<protein>
    <submittedName>
        <fullName evidence="1">Uncharacterized protein</fullName>
    </submittedName>
</protein>
<dbReference type="InterPro" id="IPR032675">
    <property type="entry name" value="LRR_dom_sf"/>
</dbReference>
<keyword evidence="2" id="KW-1185">Reference proteome</keyword>
<dbReference type="EMBL" id="CACVKT020009193">
    <property type="protein sequence ID" value="CAC5420902.1"/>
    <property type="molecule type" value="Genomic_DNA"/>
</dbReference>
<reference evidence="1 2" key="1">
    <citation type="submission" date="2020-06" db="EMBL/GenBank/DDBJ databases">
        <authorList>
            <person name="Li R."/>
            <person name="Bekaert M."/>
        </authorList>
    </citation>
    <scope>NUCLEOTIDE SEQUENCE [LARGE SCALE GENOMIC DNA]</scope>
    <source>
        <strain evidence="2">wild</strain>
    </source>
</reference>
<dbReference type="Gene3D" id="3.80.10.10">
    <property type="entry name" value="Ribonuclease Inhibitor"/>
    <property type="match status" value="1"/>
</dbReference>
<name>A0A6J8EM95_MYTCO</name>
<dbReference type="Proteomes" id="UP000507470">
    <property type="component" value="Unassembled WGS sequence"/>
</dbReference>
<gene>
    <name evidence="1" type="ORF">MCOR_53081</name>
</gene>
<dbReference type="Pfam" id="PF13855">
    <property type="entry name" value="LRR_8"/>
    <property type="match status" value="1"/>
</dbReference>
<dbReference type="OrthoDB" id="10006997at2759"/>
<evidence type="ECO:0000313" key="1">
    <source>
        <dbReference type="EMBL" id="CAC5420902.1"/>
    </source>
</evidence>
<organism evidence="1 2">
    <name type="scientific">Mytilus coruscus</name>
    <name type="common">Sea mussel</name>
    <dbReference type="NCBI Taxonomy" id="42192"/>
    <lineage>
        <taxon>Eukaryota</taxon>
        <taxon>Metazoa</taxon>
        <taxon>Spiralia</taxon>
        <taxon>Lophotrochozoa</taxon>
        <taxon>Mollusca</taxon>
        <taxon>Bivalvia</taxon>
        <taxon>Autobranchia</taxon>
        <taxon>Pteriomorphia</taxon>
        <taxon>Mytilida</taxon>
        <taxon>Mytiloidea</taxon>
        <taxon>Mytilidae</taxon>
        <taxon>Mytilinae</taxon>
        <taxon>Mytilus</taxon>
    </lineage>
</organism>
<sequence>MQLLRSLALDGNRLAKVPNFCSFNDSLFTILKILSLSDNNIGIIDKTSFICLPKLLASELKGISVVELQNNIFSSLVYVNLENIPTLKRIEDFAFNSTSIKKIVMPNCRFHFDLIERFNPATIFKFCPNVNDVNLGQNYLPNIPNILHLMLIPLDYLE</sequence>
<evidence type="ECO:0000313" key="2">
    <source>
        <dbReference type="Proteomes" id="UP000507470"/>
    </source>
</evidence>
<dbReference type="AlphaFoldDB" id="A0A6J8EM95"/>
<proteinExistence type="predicted"/>
<dbReference type="InterPro" id="IPR001611">
    <property type="entry name" value="Leu-rich_rpt"/>
</dbReference>
<accession>A0A6J8EM95</accession>